<evidence type="ECO:0000313" key="9">
    <source>
        <dbReference type="Proteomes" id="UP001160390"/>
    </source>
</evidence>
<evidence type="ECO:0000256" key="4">
    <source>
        <dbReference type="ARBA" id="ARBA00023136"/>
    </source>
</evidence>
<evidence type="ECO:0000256" key="5">
    <source>
        <dbReference type="ARBA" id="ARBA00038359"/>
    </source>
</evidence>
<comment type="caution">
    <text evidence="8">The sequence shown here is derived from an EMBL/GenBank/DDBJ whole genome shotgun (WGS) entry which is preliminary data.</text>
</comment>
<protein>
    <recommendedName>
        <fullName evidence="7">Rhodopsin domain-containing protein</fullName>
    </recommendedName>
</protein>
<dbReference type="InterPro" id="IPR052337">
    <property type="entry name" value="SAT4-like"/>
</dbReference>
<gene>
    <name evidence="8" type="ORF">CCHLO57077_00013026</name>
</gene>
<keyword evidence="9" id="KW-1185">Reference proteome</keyword>
<dbReference type="Proteomes" id="UP001160390">
    <property type="component" value="Unassembled WGS sequence"/>
</dbReference>
<sequence length="445" mass="49665">MDDQSLQLIPEMGQQLPEAYLDLGLFQHDSALTMAFSQPHADLDSLQAEGIMVMQAKYKELFEAYAKNKQSQESLVKDLTQFHGRASAALAEKTAATKTMKELLDEQSALDPQCFAMRHAEALNELQITTECEASLSRLVETGHRDLKKVTLEGGVIVFQLKVLEVQLQKEDPSFQLYDYAAAELTEVAKQIFLAYNVMYNWSIMASKLSILFFYYRILVTETKLQRLLQCIGGAIIATCVAVTFALIFSNNPIQGQWEYGTHSTAINSRIFWISTAAINLVFDIAVLVAPQAKIWRKHMPIQRKSAICLLTLLGFSVCVFAAVRLAYLSRANLNNMTFEINMLGIWSCLEANLSILCACLPTVYSLFRGTRNEGPSEANMYRHESVPSSDKMYLELGSGAHLSYPGSYHVRVQSPSVGSRDDLTPLGPIRVERSYGFTVGVSHP</sequence>
<organism evidence="8 9">
    <name type="scientific">Clonostachys chloroleuca</name>
    <dbReference type="NCBI Taxonomy" id="1926264"/>
    <lineage>
        <taxon>Eukaryota</taxon>
        <taxon>Fungi</taxon>
        <taxon>Dikarya</taxon>
        <taxon>Ascomycota</taxon>
        <taxon>Pezizomycotina</taxon>
        <taxon>Sordariomycetes</taxon>
        <taxon>Hypocreomycetidae</taxon>
        <taxon>Hypocreales</taxon>
        <taxon>Bionectriaceae</taxon>
        <taxon>Clonostachys</taxon>
    </lineage>
</organism>
<dbReference type="InterPro" id="IPR049326">
    <property type="entry name" value="Rhodopsin_dom_fungi"/>
</dbReference>
<evidence type="ECO:0000256" key="6">
    <source>
        <dbReference type="SAM" id="Phobius"/>
    </source>
</evidence>
<evidence type="ECO:0000256" key="1">
    <source>
        <dbReference type="ARBA" id="ARBA00004141"/>
    </source>
</evidence>
<comment type="subcellular location">
    <subcellularLocation>
        <location evidence="1">Membrane</location>
        <topology evidence="1">Multi-pass membrane protein</topology>
    </subcellularLocation>
</comment>
<evidence type="ECO:0000256" key="3">
    <source>
        <dbReference type="ARBA" id="ARBA00022989"/>
    </source>
</evidence>
<feature type="transmembrane region" description="Helical" evidence="6">
    <location>
        <begin position="270"/>
        <end position="290"/>
    </location>
</feature>
<feature type="transmembrane region" description="Helical" evidence="6">
    <location>
        <begin position="199"/>
        <end position="216"/>
    </location>
</feature>
<keyword evidence="4 6" id="KW-0472">Membrane</keyword>
<dbReference type="Pfam" id="PF20684">
    <property type="entry name" value="Fung_rhodopsin"/>
    <property type="match status" value="1"/>
</dbReference>
<keyword evidence="3 6" id="KW-1133">Transmembrane helix</keyword>
<feature type="transmembrane region" description="Helical" evidence="6">
    <location>
        <begin position="228"/>
        <end position="250"/>
    </location>
</feature>
<feature type="domain" description="Rhodopsin" evidence="7">
    <location>
        <begin position="181"/>
        <end position="369"/>
    </location>
</feature>
<comment type="similarity">
    <text evidence="5">Belongs to the SAT4 family.</text>
</comment>
<dbReference type="PANTHER" id="PTHR33048:SF47">
    <property type="entry name" value="INTEGRAL MEMBRANE PROTEIN-RELATED"/>
    <property type="match status" value="1"/>
</dbReference>
<accession>A0AA35PWZ3</accession>
<name>A0AA35PWZ3_9HYPO</name>
<evidence type="ECO:0000313" key="8">
    <source>
        <dbReference type="EMBL" id="CAI6047150.1"/>
    </source>
</evidence>
<dbReference type="PANTHER" id="PTHR33048">
    <property type="entry name" value="PTH11-LIKE INTEGRAL MEMBRANE PROTEIN (AFU_ORTHOLOGUE AFUA_5G11245)"/>
    <property type="match status" value="1"/>
</dbReference>
<reference evidence="8" key="1">
    <citation type="submission" date="2023-01" db="EMBL/GenBank/DDBJ databases">
        <authorList>
            <person name="Piombo E."/>
        </authorList>
    </citation>
    <scope>NUCLEOTIDE SEQUENCE</scope>
</reference>
<dbReference type="AlphaFoldDB" id="A0AA35PWZ3"/>
<dbReference type="EMBL" id="CABFNP030000582">
    <property type="protein sequence ID" value="CAI6047150.1"/>
    <property type="molecule type" value="Genomic_DNA"/>
</dbReference>
<keyword evidence="2 6" id="KW-0812">Transmembrane</keyword>
<proteinExistence type="inferred from homology"/>
<feature type="transmembrane region" description="Helical" evidence="6">
    <location>
        <begin position="310"/>
        <end position="329"/>
    </location>
</feature>
<feature type="transmembrane region" description="Helical" evidence="6">
    <location>
        <begin position="341"/>
        <end position="368"/>
    </location>
</feature>
<evidence type="ECO:0000259" key="7">
    <source>
        <dbReference type="Pfam" id="PF20684"/>
    </source>
</evidence>
<evidence type="ECO:0000256" key="2">
    <source>
        <dbReference type="ARBA" id="ARBA00022692"/>
    </source>
</evidence>
<dbReference type="GO" id="GO:0016020">
    <property type="term" value="C:membrane"/>
    <property type="evidence" value="ECO:0007669"/>
    <property type="project" value="UniProtKB-SubCell"/>
</dbReference>